<sequence length="218" mass="24357">MTKNAGFQVTVDLDGRQCMVIGGDEEAVEKVHRLLDAGAKITVVNPTLHVDLRKLTASGKIIHRGRTFRSGDAQGVVLIMNVLKDDLDLAKSLFELAKTERFLVWSMDLPEYSTIMMPALVKRGNLRIAISTSGTAPALAKVLRHNLEMLFDEEFDQFLDWLGALREELKSTEMSDLRRRERLAEAVNGFQLSGELQYPNSWKLSSEEQVEPVGKEGG</sequence>
<evidence type="ECO:0000256" key="4">
    <source>
        <dbReference type="ARBA" id="ARBA00023027"/>
    </source>
</evidence>
<keyword evidence="9" id="KW-1185">Reference proteome</keyword>
<dbReference type="EMBL" id="CP116967">
    <property type="protein sequence ID" value="WNM56966.1"/>
    <property type="molecule type" value="Genomic_DNA"/>
</dbReference>
<feature type="domain" description="Siroheme synthase central" evidence="7">
    <location>
        <begin position="123"/>
        <end position="148"/>
    </location>
</feature>
<dbReference type="InterPro" id="IPR042518">
    <property type="entry name" value="SirC_C"/>
</dbReference>
<organism evidence="8 9">
    <name type="scientific">Candidatus Nitrospira allomarina</name>
    <dbReference type="NCBI Taxonomy" id="3020900"/>
    <lineage>
        <taxon>Bacteria</taxon>
        <taxon>Pseudomonadati</taxon>
        <taxon>Nitrospirota</taxon>
        <taxon>Nitrospiria</taxon>
        <taxon>Nitrospirales</taxon>
        <taxon>Nitrospiraceae</taxon>
        <taxon>Nitrospira</taxon>
    </lineage>
</organism>
<dbReference type="EC" id="1.3.1.76" evidence="2"/>
<keyword evidence="4" id="KW-0520">NAD</keyword>
<evidence type="ECO:0000256" key="5">
    <source>
        <dbReference type="ARBA" id="ARBA00023244"/>
    </source>
</evidence>
<dbReference type="InterPro" id="IPR036291">
    <property type="entry name" value="NAD(P)-bd_dom_sf"/>
</dbReference>
<evidence type="ECO:0000256" key="6">
    <source>
        <dbReference type="ARBA" id="ARBA00047561"/>
    </source>
</evidence>
<evidence type="ECO:0000256" key="2">
    <source>
        <dbReference type="ARBA" id="ARBA00012400"/>
    </source>
</evidence>
<name>A0AA96GFS9_9BACT</name>
<evidence type="ECO:0000313" key="9">
    <source>
        <dbReference type="Proteomes" id="UP001302719"/>
    </source>
</evidence>
<dbReference type="GO" id="GO:0043115">
    <property type="term" value="F:precorrin-2 dehydrogenase activity"/>
    <property type="evidence" value="ECO:0007669"/>
    <property type="project" value="UniProtKB-EC"/>
</dbReference>
<reference evidence="8 9" key="1">
    <citation type="submission" date="2023-01" db="EMBL/GenBank/DDBJ databases">
        <title>Cultivation and genomic characterization of new, ubiquitous marine nitrite-oxidizing bacteria from the Nitrospirales.</title>
        <authorList>
            <person name="Mueller A.J."/>
            <person name="Daebeler A."/>
            <person name="Herbold C.W."/>
            <person name="Kirkegaard R.H."/>
            <person name="Daims H."/>
        </authorList>
    </citation>
    <scope>NUCLEOTIDE SEQUENCE [LARGE SCALE GENOMIC DNA]</scope>
    <source>
        <strain evidence="8 9">VA</strain>
    </source>
</reference>
<protein>
    <recommendedName>
        <fullName evidence="2">precorrin-2 dehydrogenase</fullName>
        <ecNumber evidence="2">1.3.1.76</ecNumber>
    </recommendedName>
</protein>
<evidence type="ECO:0000256" key="3">
    <source>
        <dbReference type="ARBA" id="ARBA00023002"/>
    </source>
</evidence>
<comment type="catalytic activity">
    <reaction evidence="6">
        <text>precorrin-2 + NAD(+) = sirohydrochlorin + NADH + 2 H(+)</text>
        <dbReference type="Rhea" id="RHEA:15613"/>
        <dbReference type="ChEBI" id="CHEBI:15378"/>
        <dbReference type="ChEBI" id="CHEBI:57540"/>
        <dbReference type="ChEBI" id="CHEBI:57945"/>
        <dbReference type="ChEBI" id="CHEBI:58351"/>
        <dbReference type="ChEBI" id="CHEBI:58827"/>
        <dbReference type="EC" id="1.3.1.76"/>
    </reaction>
</comment>
<dbReference type="RefSeq" id="WP_312640917.1">
    <property type="nucleotide sequence ID" value="NZ_CP116967.1"/>
</dbReference>
<keyword evidence="3" id="KW-0560">Oxidoreductase</keyword>
<dbReference type="Gene3D" id="3.40.50.720">
    <property type="entry name" value="NAD(P)-binding Rossmann-like Domain"/>
    <property type="match status" value="1"/>
</dbReference>
<dbReference type="PANTHER" id="PTHR35330">
    <property type="entry name" value="SIROHEME BIOSYNTHESIS PROTEIN MET8"/>
    <property type="match status" value="1"/>
</dbReference>
<dbReference type="NCBIfam" id="TIGR01470">
    <property type="entry name" value="cysG_Nterm"/>
    <property type="match status" value="1"/>
</dbReference>
<dbReference type="Proteomes" id="UP001302719">
    <property type="component" value="Chromosome"/>
</dbReference>
<gene>
    <name evidence="8" type="ORF">PP769_13390</name>
</gene>
<proteinExistence type="predicted"/>
<dbReference type="InterPro" id="IPR028281">
    <property type="entry name" value="Sirohaem_synthase_central"/>
</dbReference>
<dbReference type="Gene3D" id="1.10.8.610">
    <property type="entry name" value="SirC, precorrin-2 dehydrogenase, C-terminal helical domain-like"/>
    <property type="match status" value="1"/>
</dbReference>
<dbReference type="SUPFAM" id="SSF75615">
    <property type="entry name" value="Siroheme synthase middle domains-like"/>
    <property type="match status" value="1"/>
</dbReference>
<dbReference type="GO" id="GO:0019354">
    <property type="term" value="P:siroheme biosynthetic process"/>
    <property type="evidence" value="ECO:0007669"/>
    <property type="project" value="InterPro"/>
</dbReference>
<accession>A0AA96GFS9</accession>
<dbReference type="GO" id="GO:0004325">
    <property type="term" value="F:ferrochelatase activity"/>
    <property type="evidence" value="ECO:0007669"/>
    <property type="project" value="InterPro"/>
</dbReference>
<evidence type="ECO:0000313" key="8">
    <source>
        <dbReference type="EMBL" id="WNM56966.1"/>
    </source>
</evidence>
<keyword evidence="5" id="KW-0627">Porphyrin biosynthesis</keyword>
<dbReference type="KEGG" id="nall:PP769_13390"/>
<dbReference type="SUPFAM" id="SSF51735">
    <property type="entry name" value="NAD(P)-binding Rossmann-fold domains"/>
    <property type="match status" value="1"/>
</dbReference>
<dbReference type="InterPro" id="IPR028161">
    <property type="entry name" value="Met8-like"/>
</dbReference>
<evidence type="ECO:0000259" key="7">
    <source>
        <dbReference type="Pfam" id="PF14824"/>
    </source>
</evidence>
<evidence type="ECO:0000256" key="1">
    <source>
        <dbReference type="ARBA" id="ARBA00005010"/>
    </source>
</evidence>
<comment type="pathway">
    <text evidence="1">Porphyrin-containing compound metabolism; siroheme biosynthesis; sirohydrochlorin from precorrin-2: step 1/1.</text>
</comment>
<dbReference type="Pfam" id="PF14824">
    <property type="entry name" value="Sirohm_synth_M"/>
    <property type="match status" value="1"/>
</dbReference>
<dbReference type="InterPro" id="IPR006367">
    <property type="entry name" value="Sirohaem_synthase_N"/>
</dbReference>
<dbReference type="Pfam" id="PF13241">
    <property type="entry name" value="NAD_binding_7"/>
    <property type="match status" value="1"/>
</dbReference>
<dbReference type="AlphaFoldDB" id="A0AA96GFS9"/>
<dbReference type="PANTHER" id="PTHR35330:SF1">
    <property type="entry name" value="SIROHEME BIOSYNTHESIS PROTEIN MET8"/>
    <property type="match status" value="1"/>
</dbReference>